<dbReference type="PIRSF" id="PIRSF000509">
    <property type="entry name" value="Trp_DMAT"/>
    <property type="match status" value="1"/>
</dbReference>
<dbReference type="AlphaFoldDB" id="Q0C7M8"/>
<dbReference type="SFLD" id="SFLDG01162">
    <property type="entry name" value="I"/>
    <property type="match status" value="1"/>
</dbReference>
<proteinExistence type="inferred from homology"/>
<dbReference type="PANTHER" id="PTHR40627">
    <property type="entry name" value="INDOLE PRENYLTRANSFERASE TDIB-RELATED"/>
    <property type="match status" value="1"/>
</dbReference>
<reference evidence="5" key="1">
    <citation type="submission" date="2005-09" db="EMBL/GenBank/DDBJ databases">
        <title>Annotation of the Aspergillus terreus NIH2624 genome.</title>
        <authorList>
            <person name="Birren B.W."/>
            <person name="Lander E.S."/>
            <person name="Galagan J.E."/>
            <person name="Nusbaum C."/>
            <person name="Devon K."/>
            <person name="Henn M."/>
            <person name="Ma L.-J."/>
            <person name="Jaffe D.B."/>
            <person name="Butler J."/>
            <person name="Alvarez P."/>
            <person name="Gnerre S."/>
            <person name="Grabherr M."/>
            <person name="Kleber M."/>
            <person name="Mauceli E.W."/>
            <person name="Brockman W."/>
            <person name="Rounsley S."/>
            <person name="Young S.K."/>
            <person name="LaButti K."/>
            <person name="Pushparaj V."/>
            <person name="DeCaprio D."/>
            <person name="Crawford M."/>
            <person name="Koehrsen M."/>
            <person name="Engels R."/>
            <person name="Montgomery P."/>
            <person name="Pearson M."/>
            <person name="Howarth C."/>
            <person name="Larson L."/>
            <person name="Luoma S."/>
            <person name="White J."/>
            <person name="Alvarado L."/>
            <person name="Kodira C.D."/>
            <person name="Zeng Q."/>
            <person name="Oleary S."/>
            <person name="Yandava C."/>
            <person name="Denning D.W."/>
            <person name="Nierman W.C."/>
            <person name="Milne T."/>
            <person name="Madden K."/>
        </authorList>
    </citation>
    <scope>NUCLEOTIDE SEQUENCE [LARGE SCALE GENOMIC DNA]</scope>
    <source>
        <strain evidence="5">NIH 2624 / FGSC A1156</strain>
    </source>
</reference>
<dbReference type="OMA" id="LYANNPC"/>
<dbReference type="GO" id="GO:0009820">
    <property type="term" value="P:alkaloid metabolic process"/>
    <property type="evidence" value="ECO:0007669"/>
    <property type="project" value="InterPro"/>
</dbReference>
<feature type="binding site" evidence="3">
    <location>
        <position position="290"/>
    </location>
    <ligand>
        <name>dimethylallyl diphosphate</name>
        <dbReference type="ChEBI" id="CHEBI:57623"/>
    </ligand>
</feature>
<dbReference type="GeneID" id="4354662"/>
<sequence>MSPLTVKIGSVQCTAEQEAQSTNSKPWEADLPSCDQNLPWKVLGRALGFSTIDQQEYWLNTAPFFNSLLIQNGYDVHQQYQYLSFYHRHIIPVLGPFIRPAAEARYLSGFSIEGYSMELSVNYQASKATVRLGCEPVSHFAGTSTDPLNQTITREVLGNLALSVPTVDLRLFDYFDSQLSLTISEANSAAAHLIKPRRQSKVIAFDLKNGGIVPKAYFFLKPKSLATGKSVHDIAFRTIEPIAARQQIESPLSILKTFVAELFAKSTITSDVFIIAIDCILPEQSRIKLYVADVQLNLATMRHLWTLGGSVADPTTLRGLEIAEELWNILQVGGETRSHTDVDQLPLVVNYELSSSSATPTPQLYLPLHGRNDESVANALTKFWEYLGWKGVAARYKKELYANNPCRNLSESTKVQRWVAFSYTESAGVYLTVYFHAVGGIQGNLYE</sequence>
<organism evidence="4 5">
    <name type="scientific">Aspergillus terreus (strain NIH 2624 / FGSC A1156)</name>
    <dbReference type="NCBI Taxonomy" id="341663"/>
    <lineage>
        <taxon>Eukaryota</taxon>
        <taxon>Fungi</taxon>
        <taxon>Dikarya</taxon>
        <taxon>Ascomycota</taxon>
        <taxon>Pezizomycotina</taxon>
        <taxon>Eurotiomycetes</taxon>
        <taxon>Eurotiomycetidae</taxon>
        <taxon>Eurotiales</taxon>
        <taxon>Aspergillaceae</taxon>
        <taxon>Aspergillus</taxon>
        <taxon>Aspergillus subgen. Circumdati</taxon>
    </lineage>
</organism>
<dbReference type="Proteomes" id="UP000007963">
    <property type="component" value="Unassembled WGS sequence"/>
</dbReference>
<keyword evidence="2" id="KW-0808">Transferase</keyword>
<evidence type="ECO:0000313" key="5">
    <source>
        <dbReference type="Proteomes" id="UP000007963"/>
    </source>
</evidence>
<feature type="binding site" evidence="3">
    <location>
        <position position="288"/>
    </location>
    <ligand>
        <name>dimethylallyl diphosphate</name>
        <dbReference type="ChEBI" id="CHEBI:57623"/>
    </ligand>
</feature>
<dbReference type="InterPro" id="IPR017795">
    <property type="entry name" value="ABBA_NscD-like"/>
</dbReference>
<dbReference type="PANTHER" id="PTHR40627:SF3">
    <property type="entry name" value="PRENYLTRANSFERASE ASQH2-RELATED"/>
    <property type="match status" value="1"/>
</dbReference>
<dbReference type="EMBL" id="CH476610">
    <property type="protein sequence ID" value="EAU29303.1"/>
    <property type="molecule type" value="Genomic_DNA"/>
</dbReference>
<feature type="binding site" evidence="3">
    <location>
        <position position="217"/>
    </location>
    <ligand>
        <name>dimethylallyl diphosphate</name>
        <dbReference type="ChEBI" id="CHEBI:57623"/>
    </ligand>
</feature>
<dbReference type="HOGENOM" id="CLU_037431_0_0_1"/>
<feature type="binding site" evidence="3">
    <location>
        <position position="118"/>
    </location>
    <ligand>
        <name>L-tryptophan</name>
        <dbReference type="ChEBI" id="CHEBI:57912"/>
    </ligand>
</feature>
<dbReference type="GO" id="GO:0016765">
    <property type="term" value="F:transferase activity, transferring alkyl or aryl (other than methyl) groups"/>
    <property type="evidence" value="ECO:0007669"/>
    <property type="project" value="InterPro"/>
</dbReference>
<dbReference type="InterPro" id="IPR012148">
    <property type="entry name" value="ABBA_DMATS-like"/>
</dbReference>
<comment type="similarity">
    <text evidence="1">Belongs to the tryptophan dimethylallyltransferase family.</text>
</comment>
<feature type="binding site" evidence="3">
    <location>
        <position position="131"/>
    </location>
    <ligand>
        <name>dimethylallyl diphosphate</name>
        <dbReference type="ChEBI" id="CHEBI:57623"/>
    </ligand>
</feature>
<feature type="binding site" evidence="3">
    <location>
        <position position="286"/>
    </location>
    <ligand>
        <name>dimethylallyl diphosphate</name>
        <dbReference type="ChEBI" id="CHEBI:57623"/>
    </ligand>
</feature>
<evidence type="ECO:0000256" key="1">
    <source>
        <dbReference type="ARBA" id="ARBA00010209"/>
    </source>
</evidence>
<dbReference type="CDD" id="cd13929">
    <property type="entry name" value="PT-DMATS_CymD"/>
    <property type="match status" value="1"/>
</dbReference>
<dbReference type="eggNOG" id="ENOG502S2XP">
    <property type="taxonomic scope" value="Eukaryota"/>
</dbReference>
<feature type="binding site" evidence="3">
    <location>
        <position position="215"/>
    </location>
    <ligand>
        <name>dimethylallyl diphosphate</name>
        <dbReference type="ChEBI" id="CHEBI:57623"/>
    </ligand>
</feature>
<dbReference type="VEuPathDB" id="FungiDB:ATEG_10306"/>
<evidence type="ECO:0000313" key="4">
    <source>
        <dbReference type="EMBL" id="EAU29303.1"/>
    </source>
</evidence>
<dbReference type="OrthoDB" id="3354387at2759"/>
<evidence type="ECO:0000256" key="2">
    <source>
        <dbReference type="ARBA" id="ARBA00022679"/>
    </source>
</evidence>
<dbReference type="Pfam" id="PF11991">
    <property type="entry name" value="Trp_DMAT"/>
    <property type="match status" value="1"/>
</dbReference>
<dbReference type="NCBIfam" id="TIGR03429">
    <property type="entry name" value="arom_pren_DMATS"/>
    <property type="match status" value="1"/>
</dbReference>
<dbReference type="RefSeq" id="XP_001218654.1">
    <property type="nucleotide sequence ID" value="XM_001218653.1"/>
</dbReference>
<evidence type="ECO:0000256" key="3">
    <source>
        <dbReference type="PIRSR" id="PIRSR000509-1"/>
    </source>
</evidence>
<accession>Q0C7M8</accession>
<dbReference type="SFLD" id="SFLDS00036">
    <property type="entry name" value="Aromatic_Prenyltransferase"/>
    <property type="match status" value="1"/>
</dbReference>
<name>Q0C7M8_ASPTN</name>
<feature type="binding site" evidence="3">
    <location>
        <position position="365"/>
    </location>
    <ligand>
        <name>dimethylallyl diphosphate</name>
        <dbReference type="ChEBI" id="CHEBI:57623"/>
    </ligand>
</feature>
<feature type="binding site" evidence="3">
    <location>
        <position position="363"/>
    </location>
    <ligand>
        <name>dimethylallyl diphosphate</name>
        <dbReference type="ChEBI" id="CHEBI:57623"/>
    </ligand>
</feature>
<gene>
    <name evidence="4" type="ORF">ATEG_10306</name>
</gene>
<protein>
    <submittedName>
        <fullName evidence="4">Uncharacterized protein</fullName>
    </submittedName>
</protein>
<dbReference type="InterPro" id="IPR033964">
    <property type="entry name" value="ABBA"/>
</dbReference>